<dbReference type="KEGG" id="mgin:FRZ54_23855"/>
<dbReference type="PANTHER" id="PTHR24104">
    <property type="entry name" value="E3 UBIQUITIN-PROTEIN LIGASE NHLRC1-RELATED"/>
    <property type="match status" value="1"/>
</dbReference>
<dbReference type="CDD" id="cd05819">
    <property type="entry name" value="NHL"/>
    <property type="match status" value="1"/>
</dbReference>
<dbReference type="PANTHER" id="PTHR24104:SF25">
    <property type="entry name" value="PROTEIN LIN-41"/>
    <property type="match status" value="1"/>
</dbReference>
<dbReference type="AlphaFoldDB" id="A0A5B8V336"/>
<keyword evidence="1" id="KW-0677">Repeat</keyword>
<dbReference type="Gene3D" id="2.60.40.10">
    <property type="entry name" value="Immunoglobulins"/>
    <property type="match status" value="2"/>
</dbReference>
<dbReference type="Pfam" id="PF18962">
    <property type="entry name" value="Por_Secre_tail"/>
    <property type="match status" value="1"/>
</dbReference>
<dbReference type="EMBL" id="CP042436">
    <property type="protein sequence ID" value="QEC65475.1"/>
    <property type="molecule type" value="Genomic_DNA"/>
</dbReference>
<accession>A0A5B8V336</accession>
<dbReference type="InterPro" id="IPR015919">
    <property type="entry name" value="Cadherin-like_sf"/>
</dbReference>
<dbReference type="SUPFAM" id="SSF101898">
    <property type="entry name" value="NHL repeat"/>
    <property type="match status" value="1"/>
</dbReference>
<feature type="repeat" description="NHL" evidence="2">
    <location>
        <begin position="271"/>
        <end position="301"/>
    </location>
</feature>
<dbReference type="Pfam" id="PF05345">
    <property type="entry name" value="He_PIG"/>
    <property type="match status" value="2"/>
</dbReference>
<dbReference type="InterPro" id="IPR011042">
    <property type="entry name" value="6-blade_b-propeller_TolB-like"/>
</dbReference>
<dbReference type="Pfam" id="PF01436">
    <property type="entry name" value="NHL"/>
    <property type="match status" value="1"/>
</dbReference>
<dbReference type="InterPro" id="IPR026444">
    <property type="entry name" value="Secre_tail"/>
</dbReference>
<gene>
    <name evidence="4" type="ORF">FRZ54_23855</name>
</gene>
<evidence type="ECO:0000313" key="4">
    <source>
        <dbReference type="EMBL" id="QEC65475.1"/>
    </source>
</evidence>
<dbReference type="Proteomes" id="UP000321479">
    <property type="component" value="Chromosome"/>
</dbReference>
<evidence type="ECO:0000259" key="3">
    <source>
        <dbReference type="Pfam" id="PF18962"/>
    </source>
</evidence>
<dbReference type="PROSITE" id="PS51125">
    <property type="entry name" value="NHL"/>
    <property type="match status" value="1"/>
</dbReference>
<protein>
    <recommendedName>
        <fullName evidence="3">Secretion system C-terminal sorting domain-containing protein</fullName>
    </recommendedName>
</protein>
<feature type="domain" description="Secretion system C-terminal sorting" evidence="3">
    <location>
        <begin position="1172"/>
        <end position="1238"/>
    </location>
</feature>
<dbReference type="GO" id="GO:0008270">
    <property type="term" value="F:zinc ion binding"/>
    <property type="evidence" value="ECO:0007669"/>
    <property type="project" value="UniProtKB-KW"/>
</dbReference>
<keyword evidence="5" id="KW-1185">Reference proteome</keyword>
<dbReference type="Gene3D" id="2.120.10.30">
    <property type="entry name" value="TolB, C-terminal domain"/>
    <property type="match status" value="1"/>
</dbReference>
<sequence>MYPLLIIHGTNEHCYMRISNKYLLFLLFTCALFSAPIDSSAQAPNISYTPSTNVYTINTAITPLVPANSGGAVASFAYGTGVQLTGATLSNPYGMGIDPSGNIYVVNYGNSSVSKYNSAGVYQGTFGTNANLSEPAGITFDASGNGYVLNYHRTNNGLGNNHGNAYVDKYNSAGTYQSTIIQGLGTANGIAQDASNYLYVAQGNYNSGANTVSQYNVSGGLAFSIASGHTTNPVAVAVDGSYNIYVLDNSGQNVTKYNSTGGYLSTVITGLNNPNAIYVDGSGDIYIGDSGTHTVTVYNGSGTLLTTISGITDPEGLVTDSKGNLYVSDFTNNTVTRYPPVGGYYLSSILPTGLSFSSATGTFSGTPTSPFSATTYTITAYNASGSGNTTVTLSCPPNLAAPLISYNPSINVFTIGSAITALTPTNTGGTPTSYSISPATLPSNLSFNPSTGAITGTPMAQTAATVFTITATNGSGSSSAKVSIACVVDNYWTGSKNSDWATKQNWSANRVPTATDLASIGVVNYAGAEPAILANTTVAAYYVTFGANSGTLTVQNGATLTVNNILTINNNATPNFIGQGTGAINIVPAAVVNVSGTGALTITNASSTVNLVTLQSDATGSATVSQMTSGSISGTLNVQRYVTGGAGYRGYRLISSPVNSGVTANGNTIFSMNYIAAAIPSTGLNGIPGGFTKAGNPTFYLFREDKVPNNSSYVTGNFRAIADMSAAPNYTIELDGSGFNLPVGTGILMFFRGSLATVNPFVTTTTPVAATITASGKLNQGPVTVADWYNPVPKTLGYTTTSGLASVEGFNLVGNPYASSIDWNTWSSSVSTAGIYAPNTSGFIYLLNPTGQAAGGNYGVYSPSTGGVNNATNIIPSGVGFFVQASGAGTASLTFNESAKISTQVTGLNLFMNTQPVAQAINQSILIKVALDTINTDETLLSFNSHTKATFDIAEDARYQTGTGKVHLASMSTDRVALAINQLPLSKTVSIPLKVSATSGGSYTITAKRISGIPALYDIFLKDAFTKDSVNMRTAGSYSFDINMADTSTFGSNRFVLTMTQNPALAYKLIDFTAEKGTGKHVLVQWETANEENYTRFTIERSTNGGNSFEVVGGLTSTGTGAYAITDNAPAAGPNLYRLKQEDINNEISYSKTVQVMYSNQAGGIANVLSAYPNPAKSTLSLIIQPKTTTDAGYEISITSGSGQLVKQATTTQPFWQGEVSALLPGTYFIRVISNKDKSLVGRTQFIKL</sequence>
<dbReference type="GO" id="GO:0005509">
    <property type="term" value="F:calcium ion binding"/>
    <property type="evidence" value="ECO:0007669"/>
    <property type="project" value="InterPro"/>
</dbReference>
<dbReference type="GO" id="GO:0016020">
    <property type="term" value="C:membrane"/>
    <property type="evidence" value="ECO:0007669"/>
    <property type="project" value="InterPro"/>
</dbReference>
<dbReference type="InterPro" id="IPR013783">
    <property type="entry name" value="Ig-like_fold"/>
</dbReference>
<dbReference type="Gene3D" id="2.40.10.500">
    <property type="match status" value="1"/>
</dbReference>
<dbReference type="SUPFAM" id="SSF49313">
    <property type="entry name" value="Cadherin-like"/>
    <property type="match status" value="2"/>
</dbReference>
<evidence type="ECO:0000256" key="2">
    <source>
        <dbReference type="PROSITE-ProRule" id="PRU00504"/>
    </source>
</evidence>
<dbReference type="OrthoDB" id="101122at2"/>
<proteinExistence type="predicted"/>
<name>A0A5B8V336_9SPHI</name>
<dbReference type="InterPro" id="IPR050952">
    <property type="entry name" value="TRIM-NHL_E3_ligases"/>
</dbReference>
<organism evidence="4 5">
    <name type="scientific">Mucilaginibacter ginsenosidivorans</name>
    <dbReference type="NCBI Taxonomy" id="398053"/>
    <lineage>
        <taxon>Bacteria</taxon>
        <taxon>Pseudomonadati</taxon>
        <taxon>Bacteroidota</taxon>
        <taxon>Sphingobacteriia</taxon>
        <taxon>Sphingobacteriales</taxon>
        <taxon>Sphingobacteriaceae</taxon>
        <taxon>Mucilaginibacter</taxon>
    </lineage>
</organism>
<dbReference type="InterPro" id="IPR001258">
    <property type="entry name" value="NHL_repeat"/>
</dbReference>
<reference evidence="4 5" key="1">
    <citation type="journal article" date="2017" name="Curr. Microbiol.">
        <title>Mucilaginibacter ginsenosidivorans sp. nov., Isolated from Soil of Ginseng Field.</title>
        <authorList>
            <person name="Kim M.M."/>
            <person name="Siddiqi M.Z."/>
            <person name="Im W.T."/>
        </authorList>
    </citation>
    <scope>NUCLEOTIDE SEQUENCE [LARGE SCALE GENOMIC DNA]</scope>
    <source>
        <strain evidence="4 5">Gsoil 3017</strain>
    </source>
</reference>
<evidence type="ECO:0000313" key="5">
    <source>
        <dbReference type="Proteomes" id="UP000321479"/>
    </source>
</evidence>
<evidence type="ECO:0000256" key="1">
    <source>
        <dbReference type="ARBA" id="ARBA00022737"/>
    </source>
</evidence>